<reference evidence="2 3" key="1">
    <citation type="submission" date="2013-03" db="EMBL/GenBank/DDBJ databases">
        <title>The Genome Sequence of Cladophialophora yegresii CBS 114405.</title>
        <authorList>
            <consortium name="The Broad Institute Genomics Platform"/>
            <person name="Cuomo C."/>
            <person name="de Hoog S."/>
            <person name="Gorbushina A."/>
            <person name="Walker B."/>
            <person name="Young S.K."/>
            <person name="Zeng Q."/>
            <person name="Gargeya S."/>
            <person name="Fitzgerald M."/>
            <person name="Haas B."/>
            <person name="Abouelleil A."/>
            <person name="Allen A.W."/>
            <person name="Alvarado L."/>
            <person name="Arachchi H.M."/>
            <person name="Berlin A.M."/>
            <person name="Chapman S.B."/>
            <person name="Gainer-Dewar J."/>
            <person name="Goldberg J."/>
            <person name="Griggs A."/>
            <person name="Gujja S."/>
            <person name="Hansen M."/>
            <person name="Howarth C."/>
            <person name="Imamovic A."/>
            <person name="Ireland A."/>
            <person name="Larimer J."/>
            <person name="McCowan C."/>
            <person name="Murphy C."/>
            <person name="Pearson M."/>
            <person name="Poon T.W."/>
            <person name="Priest M."/>
            <person name="Roberts A."/>
            <person name="Saif S."/>
            <person name="Shea T."/>
            <person name="Sisk P."/>
            <person name="Sykes S."/>
            <person name="Wortman J."/>
            <person name="Nusbaum C."/>
            <person name="Birren B."/>
        </authorList>
    </citation>
    <scope>NUCLEOTIDE SEQUENCE [LARGE SCALE GENOMIC DNA]</scope>
    <source>
        <strain evidence="2 3">CBS 114405</strain>
    </source>
</reference>
<feature type="compositionally biased region" description="Polar residues" evidence="1">
    <location>
        <begin position="155"/>
        <end position="168"/>
    </location>
</feature>
<dbReference type="eggNOG" id="ENOG502THH4">
    <property type="taxonomic scope" value="Eukaryota"/>
</dbReference>
<dbReference type="AlphaFoldDB" id="W9VS68"/>
<proteinExistence type="predicted"/>
<evidence type="ECO:0000313" key="3">
    <source>
        <dbReference type="Proteomes" id="UP000019473"/>
    </source>
</evidence>
<comment type="caution">
    <text evidence="2">The sequence shown here is derived from an EMBL/GenBank/DDBJ whole genome shotgun (WGS) entry which is preliminary data.</text>
</comment>
<name>W9VS68_9EURO</name>
<evidence type="ECO:0000313" key="2">
    <source>
        <dbReference type="EMBL" id="EXJ58383.1"/>
    </source>
</evidence>
<keyword evidence="3" id="KW-1185">Reference proteome</keyword>
<dbReference type="Proteomes" id="UP000019473">
    <property type="component" value="Unassembled WGS sequence"/>
</dbReference>
<dbReference type="GeneID" id="19180391"/>
<feature type="region of interest" description="Disordered" evidence="1">
    <location>
        <begin position="119"/>
        <end position="169"/>
    </location>
</feature>
<sequence length="354" mass="39786">MDRPRTAHHHRTVSEPEQREFLDVQQEHQQHDEQRVHATQEPDGPVRRFQILKSTPVGLVCPQNIRFSVVDVDAGIAQTGPIFDLSTPSNEPIFVTNDLKWWKQKYFLPPSFEVFRGPTHKHGSGSFKQTAGRQRVTQEGEISGLPPSPLHDSLTFESRSSTHSTTGSAKEKAYPVAEIKYRGWQGLTGMSVSLTLYNITPEMHYRNHYTQTLANDLSSTPDIRSRYLINRTGWKREYIVTPGGYKWRSPSLGEKKGILASPAMDDATPVGHGNLILEDAEQTPVAVYKQRRDHDVLGTLTVFLWHVNESGTDRGNGHGHAHGHDSKITTEAVLASCLAVVTYERIGWQNLLGR</sequence>
<feature type="compositionally biased region" description="Basic residues" evidence="1">
    <location>
        <begin position="1"/>
        <end position="11"/>
    </location>
</feature>
<dbReference type="OrthoDB" id="5417695at2759"/>
<organism evidence="2 3">
    <name type="scientific">Cladophialophora yegresii CBS 114405</name>
    <dbReference type="NCBI Taxonomy" id="1182544"/>
    <lineage>
        <taxon>Eukaryota</taxon>
        <taxon>Fungi</taxon>
        <taxon>Dikarya</taxon>
        <taxon>Ascomycota</taxon>
        <taxon>Pezizomycotina</taxon>
        <taxon>Eurotiomycetes</taxon>
        <taxon>Chaetothyriomycetidae</taxon>
        <taxon>Chaetothyriales</taxon>
        <taxon>Herpotrichiellaceae</taxon>
        <taxon>Cladophialophora</taxon>
    </lineage>
</organism>
<dbReference type="EMBL" id="AMGW01000004">
    <property type="protein sequence ID" value="EXJ58383.1"/>
    <property type="molecule type" value="Genomic_DNA"/>
</dbReference>
<accession>W9VS68</accession>
<dbReference type="VEuPathDB" id="FungiDB:A1O7_05808"/>
<protein>
    <submittedName>
        <fullName evidence="2">Uncharacterized protein</fullName>
    </submittedName>
</protein>
<gene>
    <name evidence="2" type="ORF">A1O7_05808</name>
</gene>
<feature type="compositionally biased region" description="Basic and acidic residues" evidence="1">
    <location>
        <begin position="12"/>
        <end position="45"/>
    </location>
</feature>
<feature type="compositionally biased region" description="Polar residues" evidence="1">
    <location>
        <begin position="126"/>
        <end position="137"/>
    </location>
</feature>
<evidence type="ECO:0000256" key="1">
    <source>
        <dbReference type="SAM" id="MobiDB-lite"/>
    </source>
</evidence>
<feature type="region of interest" description="Disordered" evidence="1">
    <location>
        <begin position="1"/>
        <end position="45"/>
    </location>
</feature>
<dbReference type="RefSeq" id="XP_007758006.1">
    <property type="nucleotide sequence ID" value="XM_007759816.1"/>
</dbReference>
<dbReference type="HOGENOM" id="CLU_048300_0_0_1"/>